<dbReference type="PROSITE" id="PS51109">
    <property type="entry name" value="G5"/>
    <property type="match status" value="1"/>
</dbReference>
<comment type="caution">
    <text evidence="5">The sequence shown here is derived from an EMBL/GenBank/DDBJ whole genome shotgun (WGS) entry which is preliminary data.</text>
</comment>
<organism evidence="5 6">
    <name type="scientific">Candidatus Corynebacterium gallistercoris</name>
    <dbReference type="NCBI Taxonomy" id="2838530"/>
    <lineage>
        <taxon>Bacteria</taxon>
        <taxon>Bacillati</taxon>
        <taxon>Actinomycetota</taxon>
        <taxon>Actinomycetes</taxon>
        <taxon>Mycobacteriales</taxon>
        <taxon>Corynebacteriaceae</taxon>
        <taxon>Corynebacterium</taxon>
    </lineage>
</organism>
<comment type="similarity">
    <text evidence="1">Belongs to the transglycosylase family. Rpf subfamily.</text>
</comment>
<evidence type="ECO:0000313" key="6">
    <source>
        <dbReference type="Proteomes" id="UP000824189"/>
    </source>
</evidence>
<gene>
    <name evidence="5" type="ORF">H9867_02425</name>
</gene>
<dbReference type="InterPro" id="IPR010618">
    <property type="entry name" value="RPF"/>
</dbReference>
<dbReference type="GO" id="GO:0016787">
    <property type="term" value="F:hydrolase activity"/>
    <property type="evidence" value="ECO:0007669"/>
    <property type="project" value="UniProtKB-KW"/>
</dbReference>
<keyword evidence="3" id="KW-0378">Hydrolase</keyword>
<dbReference type="CDD" id="cd13925">
    <property type="entry name" value="RPF"/>
    <property type="match status" value="1"/>
</dbReference>
<reference evidence="5" key="1">
    <citation type="journal article" date="2021" name="PeerJ">
        <title>Extensive microbial diversity within the chicken gut microbiome revealed by metagenomics and culture.</title>
        <authorList>
            <person name="Gilroy R."/>
            <person name="Ravi A."/>
            <person name="Getino M."/>
            <person name="Pursley I."/>
            <person name="Horton D.L."/>
            <person name="Alikhan N.F."/>
            <person name="Baker D."/>
            <person name="Gharbi K."/>
            <person name="Hall N."/>
            <person name="Watson M."/>
            <person name="Adriaenssens E.M."/>
            <person name="Foster-Nyarko E."/>
            <person name="Jarju S."/>
            <person name="Secka A."/>
            <person name="Antonio M."/>
            <person name="Oren A."/>
            <person name="Chaudhuri R.R."/>
            <person name="La Ragione R."/>
            <person name="Hildebrand F."/>
            <person name="Pallen M.J."/>
        </authorList>
    </citation>
    <scope>NUCLEOTIDE SEQUENCE</scope>
    <source>
        <strain evidence="5">4376</strain>
    </source>
</reference>
<dbReference type="Pfam" id="PF07501">
    <property type="entry name" value="G5"/>
    <property type="match status" value="1"/>
</dbReference>
<reference evidence="5" key="2">
    <citation type="submission" date="2021-04" db="EMBL/GenBank/DDBJ databases">
        <authorList>
            <person name="Gilroy R."/>
        </authorList>
    </citation>
    <scope>NUCLEOTIDE SEQUENCE</scope>
    <source>
        <strain evidence="5">4376</strain>
    </source>
</reference>
<dbReference type="Proteomes" id="UP000824189">
    <property type="component" value="Unassembled WGS sequence"/>
</dbReference>
<dbReference type="SUPFAM" id="SSF53955">
    <property type="entry name" value="Lysozyme-like"/>
    <property type="match status" value="1"/>
</dbReference>
<keyword evidence="2" id="KW-0732">Signal</keyword>
<sequence length="362" mass="37635">MLATLVVGGGVAVAGQKDVVLDVNGDIIHASTMSSTVEGALKSAGVEIDNRALVTPALSESIGDDSTITVRSARQVSLIIDGQKQTVDTTALTVGTMLDQLGRSDAGSLLSSARSQKIPLEGMDLEITTPKRFTINDGGQPGTMSMPARTVGEIFQMRGKPLGPEDVVVPAADTPVTEGMHIDVFRVSTEEVVEEQEIPAPVRVDEDPNMAEGEEQVIEPGAPGKARVTFKVRQENGVETGREEIKREDIAPATQRVVVRGTKPAAPAAAAGGAAAPAVAGGSVWDQLAQCEAGGNWSINTGNGFSGGLQFTPSTWAGYGGTQYAPSAHLATREQQIAVAERVQAAQGWGAWPACTAKMGLR</sequence>
<dbReference type="InterPro" id="IPR023346">
    <property type="entry name" value="Lysozyme-like_dom_sf"/>
</dbReference>
<dbReference type="InterPro" id="IPR007137">
    <property type="entry name" value="DUF348"/>
</dbReference>
<evidence type="ECO:0000256" key="2">
    <source>
        <dbReference type="ARBA" id="ARBA00022729"/>
    </source>
</evidence>
<dbReference type="Pfam" id="PF06737">
    <property type="entry name" value="Transglycosylas"/>
    <property type="match status" value="1"/>
</dbReference>
<dbReference type="SMART" id="SM01208">
    <property type="entry name" value="G5"/>
    <property type="match status" value="1"/>
</dbReference>
<accession>A0A9D1RX44</accession>
<name>A0A9D1RX44_9CORY</name>
<dbReference type="Gene3D" id="2.20.230.10">
    <property type="entry name" value="Resuscitation-promoting factor rpfb"/>
    <property type="match status" value="1"/>
</dbReference>
<dbReference type="EMBL" id="DXFZ01000031">
    <property type="protein sequence ID" value="HIW95334.1"/>
    <property type="molecule type" value="Genomic_DNA"/>
</dbReference>
<dbReference type="AlphaFoldDB" id="A0A9D1RX44"/>
<dbReference type="InterPro" id="IPR011098">
    <property type="entry name" value="G5_dom"/>
</dbReference>
<evidence type="ECO:0000313" key="5">
    <source>
        <dbReference type="EMBL" id="HIW95334.1"/>
    </source>
</evidence>
<protein>
    <submittedName>
        <fullName evidence="5">Transglycosylase family protein</fullName>
    </submittedName>
</protein>
<dbReference type="Pfam" id="PF03990">
    <property type="entry name" value="DUF348"/>
    <property type="match status" value="3"/>
</dbReference>
<evidence type="ECO:0000256" key="1">
    <source>
        <dbReference type="ARBA" id="ARBA00010830"/>
    </source>
</evidence>
<feature type="domain" description="G5" evidence="4">
    <location>
        <begin position="184"/>
        <end position="264"/>
    </location>
</feature>
<evidence type="ECO:0000256" key="3">
    <source>
        <dbReference type="ARBA" id="ARBA00022801"/>
    </source>
</evidence>
<dbReference type="Gene3D" id="1.10.530.10">
    <property type="match status" value="1"/>
</dbReference>
<proteinExistence type="inferred from homology"/>
<evidence type="ECO:0000259" key="4">
    <source>
        <dbReference type="PROSITE" id="PS51109"/>
    </source>
</evidence>